<dbReference type="GO" id="GO:0006508">
    <property type="term" value="P:proteolysis"/>
    <property type="evidence" value="ECO:0007669"/>
    <property type="project" value="InterPro"/>
</dbReference>
<gene>
    <name evidence="4" type="ORF">C7M71_025165</name>
</gene>
<accession>A0A345T2J1</accession>
<dbReference type="GO" id="GO:0004252">
    <property type="term" value="F:serine-type endopeptidase activity"/>
    <property type="evidence" value="ECO:0007669"/>
    <property type="project" value="InterPro"/>
</dbReference>
<dbReference type="PANTHER" id="PTHR24276">
    <property type="entry name" value="POLYSERASE-RELATED"/>
    <property type="match status" value="1"/>
</dbReference>
<dbReference type="Pfam" id="PF00089">
    <property type="entry name" value="Trypsin"/>
    <property type="match status" value="1"/>
</dbReference>
<reference evidence="5" key="1">
    <citation type="submission" date="2018-07" db="EMBL/GenBank/DDBJ databases">
        <title>Streptacidiphilus bronchialis DSM 106435 chromosome.</title>
        <authorList>
            <person name="Batra D."/>
            <person name="Gulvik C.A."/>
        </authorList>
    </citation>
    <scope>NUCLEOTIDE SEQUENCE [LARGE SCALE GENOMIC DNA]</scope>
    <source>
        <strain evidence="5">DSM 106435</strain>
    </source>
</reference>
<evidence type="ECO:0000313" key="5">
    <source>
        <dbReference type="Proteomes" id="UP000249340"/>
    </source>
</evidence>
<dbReference type="PANTHER" id="PTHR24276:SF98">
    <property type="entry name" value="FI18310P1-RELATED"/>
    <property type="match status" value="1"/>
</dbReference>
<proteinExistence type="predicted"/>
<protein>
    <recommendedName>
        <fullName evidence="3">Peptidase S1 domain-containing protein</fullName>
    </recommendedName>
</protein>
<dbReference type="KEGG" id="stri:C7M71_025165"/>
<dbReference type="InterPro" id="IPR009003">
    <property type="entry name" value="Peptidase_S1_PA"/>
</dbReference>
<dbReference type="AlphaFoldDB" id="A0A345T2J1"/>
<dbReference type="EMBL" id="CP031264">
    <property type="protein sequence ID" value="AXI80196.1"/>
    <property type="molecule type" value="Genomic_DNA"/>
</dbReference>
<dbReference type="InterPro" id="IPR050430">
    <property type="entry name" value="Peptidase_S1"/>
</dbReference>
<dbReference type="InterPro" id="IPR001254">
    <property type="entry name" value="Trypsin_dom"/>
</dbReference>
<sequence length="248" mass="27373">MRRLIRATVAVVFALAAAMGLGTPSAFAIQGGDQLPNQRGTGVAQLWFDGWGGDQFICTASVVGPTKVLTAAHCIDKTVLPQDYYVLVGSTHRGEGTRIRVITWGTRFDLAVGTLKSTVVNLNDVRHVQIRATQLSPKVGEYMYAYGFGRTCRDCGPADYLKRARLRLLDMDRDAAGGPGYRMRGVLAFLWPKDSGGPLFREEDILTQYGVTSERRSNSTIPEFYFARFDPNAMNWLNGMNVPVKTGW</sequence>
<keyword evidence="1" id="KW-1015">Disulfide bond</keyword>
<dbReference type="Gene3D" id="2.40.10.10">
    <property type="entry name" value="Trypsin-like serine proteases"/>
    <property type="match status" value="1"/>
</dbReference>
<dbReference type="OrthoDB" id="3657335at2"/>
<dbReference type="InterPro" id="IPR018114">
    <property type="entry name" value="TRYPSIN_HIS"/>
</dbReference>
<evidence type="ECO:0000256" key="1">
    <source>
        <dbReference type="ARBA" id="ARBA00023157"/>
    </source>
</evidence>
<dbReference type="InterPro" id="IPR043504">
    <property type="entry name" value="Peptidase_S1_PA_chymotrypsin"/>
</dbReference>
<evidence type="ECO:0000313" key="4">
    <source>
        <dbReference type="EMBL" id="AXI80196.1"/>
    </source>
</evidence>
<keyword evidence="5" id="KW-1185">Reference proteome</keyword>
<dbReference type="PROSITE" id="PS50240">
    <property type="entry name" value="TRYPSIN_DOM"/>
    <property type="match status" value="1"/>
</dbReference>
<name>A0A345T2J1_9ACTN</name>
<dbReference type="SMART" id="SM00020">
    <property type="entry name" value="Tryp_SPc"/>
    <property type="match status" value="1"/>
</dbReference>
<evidence type="ECO:0000256" key="2">
    <source>
        <dbReference type="SAM" id="SignalP"/>
    </source>
</evidence>
<dbReference type="PROSITE" id="PS00134">
    <property type="entry name" value="TRYPSIN_HIS"/>
    <property type="match status" value="1"/>
</dbReference>
<organism evidence="4 5">
    <name type="scientific">Peterkaempfera bronchialis</name>
    <dbReference type="NCBI Taxonomy" id="2126346"/>
    <lineage>
        <taxon>Bacteria</taxon>
        <taxon>Bacillati</taxon>
        <taxon>Actinomycetota</taxon>
        <taxon>Actinomycetes</taxon>
        <taxon>Kitasatosporales</taxon>
        <taxon>Streptomycetaceae</taxon>
        <taxon>Peterkaempfera</taxon>
    </lineage>
</organism>
<dbReference type="Proteomes" id="UP000249340">
    <property type="component" value="Chromosome"/>
</dbReference>
<evidence type="ECO:0000259" key="3">
    <source>
        <dbReference type="PROSITE" id="PS50240"/>
    </source>
</evidence>
<feature type="domain" description="Peptidase S1" evidence="3">
    <location>
        <begin position="29"/>
        <end position="242"/>
    </location>
</feature>
<dbReference type="RefSeq" id="WP_111489000.1">
    <property type="nucleotide sequence ID" value="NZ_CP031264.1"/>
</dbReference>
<dbReference type="SUPFAM" id="SSF50494">
    <property type="entry name" value="Trypsin-like serine proteases"/>
    <property type="match status" value="1"/>
</dbReference>
<feature type="chain" id="PRO_5016709044" description="Peptidase S1 domain-containing protein" evidence="2">
    <location>
        <begin position="29"/>
        <end position="248"/>
    </location>
</feature>
<feature type="signal peptide" evidence="2">
    <location>
        <begin position="1"/>
        <end position="28"/>
    </location>
</feature>
<keyword evidence="2" id="KW-0732">Signal</keyword>